<reference evidence="2" key="1">
    <citation type="submission" date="2020-02" db="EMBL/GenBank/DDBJ databases">
        <authorList>
            <person name="Meier V. D."/>
        </authorList>
    </citation>
    <scope>NUCLEOTIDE SEQUENCE</scope>
    <source>
        <strain evidence="2">AVDCRST_MAG68</strain>
    </source>
</reference>
<accession>A0A6J4LJ55</accession>
<proteinExistence type="predicted"/>
<name>A0A6J4LJ55_9BACT</name>
<organism evidence="2">
    <name type="scientific">uncultured Gemmatimonadota bacterium</name>
    <dbReference type="NCBI Taxonomy" id="203437"/>
    <lineage>
        <taxon>Bacteria</taxon>
        <taxon>Pseudomonadati</taxon>
        <taxon>Gemmatimonadota</taxon>
        <taxon>environmental samples</taxon>
    </lineage>
</organism>
<sequence length="65" mass="7262">DGRNDDRTARPRVRRPGLRGDSTDPRRDRRRVQPRHWGTVPLYAGAGTSATSRAVRIAAGAPEWI</sequence>
<protein>
    <submittedName>
        <fullName evidence="2">Uncharacterized protein</fullName>
    </submittedName>
</protein>
<dbReference type="EMBL" id="CADCTW010000128">
    <property type="protein sequence ID" value="CAA9333208.1"/>
    <property type="molecule type" value="Genomic_DNA"/>
</dbReference>
<feature type="non-terminal residue" evidence="2">
    <location>
        <position position="1"/>
    </location>
</feature>
<dbReference type="AlphaFoldDB" id="A0A6J4LJ55"/>
<gene>
    <name evidence="2" type="ORF">AVDCRST_MAG68-2600</name>
</gene>
<evidence type="ECO:0000313" key="2">
    <source>
        <dbReference type="EMBL" id="CAA9333208.1"/>
    </source>
</evidence>
<evidence type="ECO:0000256" key="1">
    <source>
        <dbReference type="SAM" id="MobiDB-lite"/>
    </source>
</evidence>
<feature type="region of interest" description="Disordered" evidence="1">
    <location>
        <begin position="1"/>
        <end position="37"/>
    </location>
</feature>
<feature type="non-terminal residue" evidence="2">
    <location>
        <position position="65"/>
    </location>
</feature>